<evidence type="ECO:0000313" key="8">
    <source>
        <dbReference type="EMBL" id="KRM61386.1"/>
    </source>
</evidence>
<dbReference type="InterPro" id="IPR003856">
    <property type="entry name" value="LPS_length_determ_N"/>
</dbReference>
<evidence type="ECO:0000259" key="7">
    <source>
        <dbReference type="Pfam" id="PF02706"/>
    </source>
</evidence>
<evidence type="ECO:0000256" key="5">
    <source>
        <dbReference type="ARBA" id="ARBA00023136"/>
    </source>
</evidence>
<accession>A0A0R2A4H0</accession>
<organism evidence="8 9">
    <name type="scientific">Paucilactobacillus vaccinostercus DSM 20634</name>
    <dbReference type="NCBI Taxonomy" id="1423813"/>
    <lineage>
        <taxon>Bacteria</taxon>
        <taxon>Bacillati</taxon>
        <taxon>Bacillota</taxon>
        <taxon>Bacilli</taxon>
        <taxon>Lactobacillales</taxon>
        <taxon>Lactobacillaceae</taxon>
        <taxon>Paucilactobacillus</taxon>
    </lineage>
</organism>
<keyword evidence="2" id="KW-1003">Cell membrane</keyword>
<sequence>METSSDLTLLDVIKVILRNLVWIIISMIVFGALAFGYAKHKANSQPYVAKTSVVVYNPSKTKYDQYGVYNKEIGRMNTYKAISEDSVIMKDAQNIIDKKNGVKLSISEIKNAVSISNDDQTAVLKIEAKNTKKNDAKLIANGMASAIKNDLNSYINAGVVRKLGVANDSSVKKDGLSISKYLVVGLAFGLLFGLMVVLIKDIILKQFKERK</sequence>
<dbReference type="PATRIC" id="fig|1423813.3.peg.1482"/>
<dbReference type="Pfam" id="PF02706">
    <property type="entry name" value="Wzz"/>
    <property type="match status" value="1"/>
</dbReference>
<dbReference type="EMBL" id="AYYY01000025">
    <property type="protein sequence ID" value="KRM61386.1"/>
    <property type="molecule type" value="Genomic_DNA"/>
</dbReference>
<gene>
    <name evidence="8" type="ORF">FC26_GL001457</name>
</gene>
<proteinExistence type="predicted"/>
<feature type="transmembrane region" description="Helical" evidence="6">
    <location>
        <begin position="20"/>
        <end position="38"/>
    </location>
</feature>
<evidence type="ECO:0000256" key="4">
    <source>
        <dbReference type="ARBA" id="ARBA00022989"/>
    </source>
</evidence>
<comment type="caution">
    <text evidence="8">The sequence shown here is derived from an EMBL/GenBank/DDBJ whole genome shotgun (WGS) entry which is preliminary data.</text>
</comment>
<keyword evidence="5 6" id="KW-0472">Membrane</keyword>
<evidence type="ECO:0000256" key="2">
    <source>
        <dbReference type="ARBA" id="ARBA00022475"/>
    </source>
</evidence>
<comment type="subcellular location">
    <subcellularLocation>
        <location evidence="1">Cell membrane</location>
        <topology evidence="1">Multi-pass membrane protein</topology>
    </subcellularLocation>
</comment>
<feature type="transmembrane region" description="Helical" evidence="6">
    <location>
        <begin position="181"/>
        <end position="203"/>
    </location>
</feature>
<dbReference type="OrthoDB" id="2360475at2"/>
<dbReference type="Proteomes" id="UP000051733">
    <property type="component" value="Unassembled WGS sequence"/>
</dbReference>
<evidence type="ECO:0000256" key="6">
    <source>
        <dbReference type="SAM" id="Phobius"/>
    </source>
</evidence>
<evidence type="ECO:0000313" key="9">
    <source>
        <dbReference type="Proteomes" id="UP000051733"/>
    </source>
</evidence>
<reference evidence="8 9" key="1">
    <citation type="journal article" date="2015" name="Genome Announc.">
        <title>Expanding the biotechnology potential of lactobacilli through comparative genomics of 213 strains and associated genera.</title>
        <authorList>
            <person name="Sun Z."/>
            <person name="Harris H.M."/>
            <person name="McCann A."/>
            <person name="Guo C."/>
            <person name="Argimon S."/>
            <person name="Zhang W."/>
            <person name="Yang X."/>
            <person name="Jeffery I.B."/>
            <person name="Cooney J.C."/>
            <person name="Kagawa T.F."/>
            <person name="Liu W."/>
            <person name="Song Y."/>
            <person name="Salvetti E."/>
            <person name="Wrobel A."/>
            <person name="Rasinkangas P."/>
            <person name="Parkhill J."/>
            <person name="Rea M.C."/>
            <person name="O'Sullivan O."/>
            <person name="Ritari J."/>
            <person name="Douillard F.P."/>
            <person name="Paul Ross R."/>
            <person name="Yang R."/>
            <person name="Briner A.E."/>
            <person name="Felis G.E."/>
            <person name="de Vos W.M."/>
            <person name="Barrangou R."/>
            <person name="Klaenhammer T.R."/>
            <person name="Caufield P.W."/>
            <person name="Cui Y."/>
            <person name="Zhang H."/>
            <person name="O'Toole P.W."/>
        </authorList>
    </citation>
    <scope>NUCLEOTIDE SEQUENCE [LARGE SCALE GENOMIC DNA]</scope>
    <source>
        <strain evidence="8 9">DSM 20634</strain>
    </source>
</reference>
<feature type="domain" description="Polysaccharide chain length determinant N-terminal" evidence="7">
    <location>
        <begin position="6"/>
        <end position="90"/>
    </location>
</feature>
<dbReference type="AlphaFoldDB" id="A0A0R2A4H0"/>
<keyword evidence="9" id="KW-1185">Reference proteome</keyword>
<evidence type="ECO:0000256" key="1">
    <source>
        <dbReference type="ARBA" id="ARBA00004651"/>
    </source>
</evidence>
<name>A0A0R2A4H0_9LACO</name>
<keyword evidence="4 6" id="KW-1133">Transmembrane helix</keyword>
<dbReference type="GO" id="GO:0005886">
    <property type="term" value="C:plasma membrane"/>
    <property type="evidence" value="ECO:0007669"/>
    <property type="project" value="UniProtKB-SubCell"/>
</dbReference>
<evidence type="ECO:0000256" key="3">
    <source>
        <dbReference type="ARBA" id="ARBA00022692"/>
    </source>
</evidence>
<dbReference type="RefSeq" id="WP_057778493.1">
    <property type="nucleotide sequence ID" value="NZ_AYYY01000025.1"/>
</dbReference>
<protein>
    <recommendedName>
        <fullName evidence="7">Polysaccharide chain length determinant N-terminal domain-containing protein</fullName>
    </recommendedName>
</protein>
<keyword evidence="3 6" id="KW-0812">Transmembrane</keyword>
<dbReference type="STRING" id="1423813.FC26_GL001457"/>